<gene>
    <name evidence="1" type="ORF">PENSTE_c008G06430</name>
</gene>
<name>A0A1V6TC13_9EURO</name>
<accession>A0A1V6TC13</accession>
<evidence type="ECO:0000313" key="2">
    <source>
        <dbReference type="Proteomes" id="UP000191285"/>
    </source>
</evidence>
<evidence type="ECO:0000313" key="1">
    <source>
        <dbReference type="EMBL" id="OQE23938.1"/>
    </source>
</evidence>
<dbReference type="OrthoDB" id="195446at2759"/>
<dbReference type="Proteomes" id="UP000191285">
    <property type="component" value="Unassembled WGS sequence"/>
</dbReference>
<comment type="caution">
    <text evidence="1">The sequence shown here is derived from an EMBL/GenBank/DDBJ whole genome shotgun (WGS) entry which is preliminary data.</text>
</comment>
<keyword evidence="2" id="KW-1185">Reference proteome</keyword>
<dbReference type="STRING" id="303698.A0A1V6TC13"/>
<dbReference type="EMBL" id="MLKD01000008">
    <property type="protein sequence ID" value="OQE23938.1"/>
    <property type="molecule type" value="Genomic_DNA"/>
</dbReference>
<reference evidence="2" key="1">
    <citation type="journal article" date="2017" name="Nat. Microbiol.">
        <title>Global analysis of biosynthetic gene clusters reveals vast potential of secondary metabolite production in Penicillium species.</title>
        <authorList>
            <person name="Nielsen J.C."/>
            <person name="Grijseels S."/>
            <person name="Prigent S."/>
            <person name="Ji B."/>
            <person name="Dainat J."/>
            <person name="Nielsen K.F."/>
            <person name="Frisvad J.C."/>
            <person name="Workman M."/>
            <person name="Nielsen J."/>
        </authorList>
    </citation>
    <scope>NUCLEOTIDE SEQUENCE [LARGE SCALE GENOMIC DNA]</scope>
    <source>
        <strain evidence="2">IBT 24891</strain>
    </source>
</reference>
<proteinExistence type="predicted"/>
<dbReference type="AlphaFoldDB" id="A0A1V6TC13"/>
<protein>
    <submittedName>
        <fullName evidence="1">Uncharacterized protein</fullName>
    </submittedName>
</protein>
<sequence>MAFTIPIQSWALPTARENISSQTHQNNIHYPRNPEDIYEALKILQHLLPSELVLEILEHAQYWVLSRVSISKEVSYAERDCHNKPRYLVSNPIQGEQARVREIRFDISSHDQGWSSFSKDHGTFRNSWTWFDLGIEWALDRETIPEYKDIRMATNLHASSQTNRHRIVYRNDQDLPLMSLLRNGDSVSIIPCARFPGWTNYVESASIEISTDHTGTSARR</sequence>
<organism evidence="1 2">
    <name type="scientific">Penicillium steckii</name>
    <dbReference type="NCBI Taxonomy" id="303698"/>
    <lineage>
        <taxon>Eukaryota</taxon>
        <taxon>Fungi</taxon>
        <taxon>Dikarya</taxon>
        <taxon>Ascomycota</taxon>
        <taxon>Pezizomycotina</taxon>
        <taxon>Eurotiomycetes</taxon>
        <taxon>Eurotiomycetidae</taxon>
        <taxon>Eurotiales</taxon>
        <taxon>Aspergillaceae</taxon>
        <taxon>Penicillium</taxon>
    </lineage>
</organism>